<organism evidence="8 9">
    <name type="scientific">Shinella granuli</name>
    <dbReference type="NCBI Taxonomy" id="323621"/>
    <lineage>
        <taxon>Bacteria</taxon>
        <taxon>Pseudomonadati</taxon>
        <taxon>Pseudomonadota</taxon>
        <taxon>Alphaproteobacteria</taxon>
        <taxon>Hyphomicrobiales</taxon>
        <taxon>Rhizobiaceae</taxon>
        <taxon>Shinella</taxon>
    </lineage>
</organism>
<evidence type="ECO:0000259" key="7">
    <source>
        <dbReference type="PROSITE" id="PS50943"/>
    </source>
</evidence>
<dbReference type="SMART" id="SM00530">
    <property type="entry name" value="HTH_XRE"/>
    <property type="match status" value="1"/>
</dbReference>
<keyword evidence="9" id="KW-1185">Reference proteome</keyword>
<dbReference type="InterPro" id="IPR035965">
    <property type="entry name" value="PAS-like_dom_sf"/>
</dbReference>
<accession>A0A4R2C6Y7</accession>
<dbReference type="InterPro" id="IPR000700">
    <property type="entry name" value="PAS-assoc_C"/>
</dbReference>
<dbReference type="SUPFAM" id="SSF55785">
    <property type="entry name" value="PYP-like sensor domain (PAS domain)"/>
    <property type="match status" value="2"/>
</dbReference>
<dbReference type="InterPro" id="IPR001610">
    <property type="entry name" value="PAC"/>
</dbReference>
<dbReference type="Pfam" id="PF08447">
    <property type="entry name" value="PAS_3"/>
    <property type="match status" value="2"/>
</dbReference>
<dbReference type="InterPro" id="IPR052162">
    <property type="entry name" value="Sensor_kinase/Photoreceptor"/>
</dbReference>
<dbReference type="Pfam" id="PF01381">
    <property type="entry name" value="HTH_3"/>
    <property type="match status" value="1"/>
</dbReference>
<evidence type="ECO:0000259" key="6">
    <source>
        <dbReference type="PROSITE" id="PS50113"/>
    </source>
</evidence>
<evidence type="ECO:0000313" key="8">
    <source>
        <dbReference type="EMBL" id="TCN34514.1"/>
    </source>
</evidence>
<dbReference type="GO" id="GO:0003677">
    <property type="term" value="F:DNA binding"/>
    <property type="evidence" value="ECO:0007669"/>
    <property type="project" value="InterPro"/>
</dbReference>
<dbReference type="InterPro" id="IPR010982">
    <property type="entry name" value="Lambda_DNA-bd_dom_sf"/>
</dbReference>
<comment type="caution">
    <text evidence="8">The sequence shown here is derived from an EMBL/GenBank/DDBJ whole genome shotgun (WGS) entry which is preliminary data.</text>
</comment>
<proteinExistence type="predicted"/>
<evidence type="ECO:0000313" key="9">
    <source>
        <dbReference type="Proteomes" id="UP000295351"/>
    </source>
</evidence>
<comment type="catalytic activity">
    <reaction evidence="1">
        <text>ATP + protein L-histidine = ADP + protein N-phospho-L-histidine.</text>
        <dbReference type="EC" id="2.7.13.3"/>
    </reaction>
</comment>
<dbReference type="InterPro" id="IPR013655">
    <property type="entry name" value="PAS_fold_3"/>
</dbReference>
<evidence type="ECO:0000256" key="5">
    <source>
        <dbReference type="ARBA" id="ARBA00022777"/>
    </source>
</evidence>
<dbReference type="AlphaFoldDB" id="A0A4R2C6Y7"/>
<dbReference type="CDD" id="cd00093">
    <property type="entry name" value="HTH_XRE"/>
    <property type="match status" value="1"/>
</dbReference>
<name>A0A4R2C6Y7_SHIGR</name>
<keyword evidence="4" id="KW-0808">Transferase</keyword>
<dbReference type="EMBL" id="SLVX01000034">
    <property type="protein sequence ID" value="TCN34514.1"/>
    <property type="molecule type" value="Genomic_DNA"/>
</dbReference>
<dbReference type="Gene3D" id="3.30.450.20">
    <property type="entry name" value="PAS domain"/>
    <property type="match status" value="2"/>
</dbReference>
<dbReference type="PROSITE" id="PS50943">
    <property type="entry name" value="HTH_CROC1"/>
    <property type="match status" value="1"/>
</dbReference>
<keyword evidence="5" id="KW-0418">Kinase</keyword>
<dbReference type="PANTHER" id="PTHR43304:SF1">
    <property type="entry name" value="PAC DOMAIN-CONTAINING PROTEIN"/>
    <property type="match status" value="1"/>
</dbReference>
<feature type="domain" description="PAC" evidence="6">
    <location>
        <begin position="84"/>
        <end position="136"/>
    </location>
</feature>
<dbReference type="Gene3D" id="1.10.260.40">
    <property type="entry name" value="lambda repressor-like DNA-binding domains"/>
    <property type="match status" value="1"/>
</dbReference>
<dbReference type="Proteomes" id="UP000295351">
    <property type="component" value="Unassembled WGS sequence"/>
</dbReference>
<reference evidence="8 9" key="1">
    <citation type="submission" date="2019-03" db="EMBL/GenBank/DDBJ databases">
        <title>Genomic Encyclopedia of Type Strains, Phase IV (KMG-IV): sequencing the most valuable type-strain genomes for metagenomic binning, comparative biology and taxonomic classification.</title>
        <authorList>
            <person name="Goeker M."/>
        </authorList>
    </citation>
    <scope>NUCLEOTIDE SEQUENCE [LARGE SCALE GENOMIC DNA]</scope>
    <source>
        <strain evidence="8 9">DSM 18401</strain>
    </source>
</reference>
<dbReference type="SMART" id="SM00091">
    <property type="entry name" value="PAS"/>
    <property type="match status" value="2"/>
</dbReference>
<dbReference type="NCBIfam" id="TIGR00229">
    <property type="entry name" value="sensory_box"/>
    <property type="match status" value="2"/>
</dbReference>
<dbReference type="RefSeq" id="WP_162853202.1">
    <property type="nucleotide sequence ID" value="NZ_BAABEI010000003.1"/>
</dbReference>
<sequence length="360" mass="40064">MPAKPPNFVSSRHYIEMVERFTSIGFWNADMATGAIRATRGFFKAMGLAPDEGFGLGTWISLVHPDDQEDFRSIFPLARTGMPVSREVRLVHADRASRWIRVDIDQVKQNDGPQDLVVGVVEDVTRERRSRAAVVRERARLEALVRMTGEIFWVADASGSILDLKGWKEITGQSEAEICGGGWAEAIHSEDRQRVVEEWSSAIGAASPYTVSYRLRYRDGEYRQVTLRGMPVRFEGEKPIEWLGTIQETWRLEDAVSFNDGDAVLQPQQLRAARAMLGWSADELAQESDVSCATIRRYETGEGHLKETTISAITAALLRHGIILTSSSMGIGVKLSKNAPLASMGAKRQAFVDIHAFPKS</sequence>
<evidence type="ECO:0000256" key="2">
    <source>
        <dbReference type="ARBA" id="ARBA00012438"/>
    </source>
</evidence>
<evidence type="ECO:0000256" key="4">
    <source>
        <dbReference type="ARBA" id="ARBA00022679"/>
    </source>
</evidence>
<evidence type="ECO:0000256" key="3">
    <source>
        <dbReference type="ARBA" id="ARBA00022553"/>
    </source>
</evidence>
<dbReference type="PANTHER" id="PTHR43304">
    <property type="entry name" value="PHYTOCHROME-LIKE PROTEIN CPH1"/>
    <property type="match status" value="1"/>
</dbReference>
<evidence type="ECO:0000256" key="1">
    <source>
        <dbReference type="ARBA" id="ARBA00000085"/>
    </source>
</evidence>
<dbReference type="EC" id="2.7.13.3" evidence="2"/>
<gene>
    <name evidence="8" type="ORF">EV665_1345</name>
</gene>
<feature type="domain" description="HTH cro/C1-type" evidence="7">
    <location>
        <begin position="270"/>
        <end position="323"/>
    </location>
</feature>
<dbReference type="GO" id="GO:0004673">
    <property type="term" value="F:protein histidine kinase activity"/>
    <property type="evidence" value="ECO:0007669"/>
    <property type="project" value="UniProtKB-EC"/>
</dbReference>
<keyword evidence="3" id="KW-0597">Phosphoprotein</keyword>
<dbReference type="InterPro" id="IPR001387">
    <property type="entry name" value="Cro/C1-type_HTH"/>
</dbReference>
<dbReference type="SMART" id="SM00086">
    <property type="entry name" value="PAC"/>
    <property type="match status" value="2"/>
</dbReference>
<dbReference type="InterPro" id="IPR000014">
    <property type="entry name" value="PAS"/>
</dbReference>
<dbReference type="PROSITE" id="PS50113">
    <property type="entry name" value="PAC"/>
    <property type="match status" value="1"/>
</dbReference>
<protein>
    <recommendedName>
        <fullName evidence="2">histidine kinase</fullName>
        <ecNumber evidence="2">2.7.13.3</ecNumber>
    </recommendedName>
</protein>
<dbReference type="CDD" id="cd00130">
    <property type="entry name" value="PAS"/>
    <property type="match status" value="2"/>
</dbReference>
<dbReference type="SUPFAM" id="SSF47413">
    <property type="entry name" value="lambda repressor-like DNA-binding domains"/>
    <property type="match status" value="1"/>
</dbReference>